<evidence type="ECO:0000313" key="4">
    <source>
        <dbReference type="Proteomes" id="UP001305779"/>
    </source>
</evidence>
<keyword evidence="4" id="KW-1185">Reference proteome</keyword>
<reference evidence="3 4" key="1">
    <citation type="journal article" date="2023" name="G3 (Bethesda)">
        <title>A chromosome-level genome assembly of Zasmidium syzygii isolated from banana leaves.</title>
        <authorList>
            <person name="van Westerhoven A.C."/>
            <person name="Mehrabi R."/>
            <person name="Talebi R."/>
            <person name="Steentjes M.B.F."/>
            <person name="Corcolon B."/>
            <person name="Chong P.A."/>
            <person name="Kema G.H.J."/>
            <person name="Seidl M.F."/>
        </authorList>
    </citation>
    <scope>NUCLEOTIDE SEQUENCE [LARGE SCALE GENOMIC DNA]</scope>
    <source>
        <strain evidence="3 4">P124</strain>
    </source>
</reference>
<feature type="region of interest" description="Disordered" evidence="1">
    <location>
        <begin position="374"/>
        <end position="400"/>
    </location>
</feature>
<evidence type="ECO:0000256" key="1">
    <source>
        <dbReference type="SAM" id="MobiDB-lite"/>
    </source>
</evidence>
<dbReference type="PROSITE" id="PS51194">
    <property type="entry name" value="HELICASE_CTER"/>
    <property type="match status" value="1"/>
</dbReference>
<protein>
    <recommendedName>
        <fullName evidence="2">Helicase C-terminal domain-containing protein</fullName>
    </recommendedName>
</protein>
<evidence type="ECO:0000259" key="2">
    <source>
        <dbReference type="PROSITE" id="PS51194"/>
    </source>
</evidence>
<accession>A0ABR0EY93</accession>
<dbReference type="InterPro" id="IPR027417">
    <property type="entry name" value="P-loop_NTPase"/>
</dbReference>
<dbReference type="SMART" id="SM00490">
    <property type="entry name" value="HELICc"/>
    <property type="match status" value="1"/>
</dbReference>
<comment type="caution">
    <text evidence="3">The sequence shown here is derived from an EMBL/GenBank/DDBJ whole genome shotgun (WGS) entry which is preliminary data.</text>
</comment>
<dbReference type="InterPro" id="IPR050742">
    <property type="entry name" value="Helicase_Restrict-Modif_Enz"/>
</dbReference>
<dbReference type="SUPFAM" id="SSF52540">
    <property type="entry name" value="P-loop containing nucleoside triphosphate hydrolases"/>
    <property type="match status" value="1"/>
</dbReference>
<sequence>MARQRLFTTVSTGVNLSKVKVSQGDFQAGSLSKAVNNEQTNLLTVRAWLEKAKNRQSTLVFCVDLAHVASLTAMFRQHGIDAQYVTSDTPTKERADLLDAFKAGRYPVLLNCGIFTEGTDIPNIDCVVMARPTQSRNLLIQMIGRGLRLHPGKENCHVIDMVSSLEAGITTTPTLFGLDPAEILKETDTKQMKSLREERQRQTTAVSGQPLPELKGSITFTDYDDVNDLIQDHEGERHVRALSPHSWVVVDDGRWVLSDRTGAFLTIKKEEKYVTTHTARMPAGSTSKLPYARPRQVGQAVTFEDALHGADTFAGKVFQHAYISKSAHWRRQAATDAQCAFLNKFRDEESQLDPMSIRKGGAADLITKMKHGARGRFKRMAGERKKAERKRERVGEWERRQREVKVGPVDAW</sequence>
<proteinExistence type="predicted"/>
<organism evidence="3 4">
    <name type="scientific">Zasmidium cellare</name>
    <name type="common">Wine cellar mold</name>
    <name type="synonym">Racodium cellare</name>
    <dbReference type="NCBI Taxonomy" id="395010"/>
    <lineage>
        <taxon>Eukaryota</taxon>
        <taxon>Fungi</taxon>
        <taxon>Dikarya</taxon>
        <taxon>Ascomycota</taxon>
        <taxon>Pezizomycotina</taxon>
        <taxon>Dothideomycetes</taxon>
        <taxon>Dothideomycetidae</taxon>
        <taxon>Mycosphaerellales</taxon>
        <taxon>Mycosphaerellaceae</taxon>
        <taxon>Zasmidium</taxon>
    </lineage>
</organism>
<dbReference type="InterPro" id="IPR001650">
    <property type="entry name" value="Helicase_C-like"/>
</dbReference>
<feature type="domain" description="Helicase C-terminal" evidence="2">
    <location>
        <begin position="44"/>
        <end position="207"/>
    </location>
</feature>
<dbReference type="Pfam" id="PF00271">
    <property type="entry name" value="Helicase_C"/>
    <property type="match status" value="1"/>
</dbReference>
<dbReference type="EMBL" id="JAXOVC010000002">
    <property type="protein sequence ID" value="KAK4506170.1"/>
    <property type="molecule type" value="Genomic_DNA"/>
</dbReference>
<feature type="compositionally biased region" description="Basic and acidic residues" evidence="1">
    <location>
        <begin position="380"/>
        <end position="400"/>
    </location>
</feature>
<dbReference type="Gene3D" id="3.40.50.300">
    <property type="entry name" value="P-loop containing nucleotide triphosphate hydrolases"/>
    <property type="match status" value="1"/>
</dbReference>
<dbReference type="CDD" id="cd18799">
    <property type="entry name" value="SF2_C_EcoAI-like"/>
    <property type="match status" value="1"/>
</dbReference>
<evidence type="ECO:0000313" key="3">
    <source>
        <dbReference type="EMBL" id="KAK4506170.1"/>
    </source>
</evidence>
<dbReference type="PANTHER" id="PTHR47396:SF1">
    <property type="entry name" value="ATP-DEPENDENT HELICASE IRC3-RELATED"/>
    <property type="match status" value="1"/>
</dbReference>
<name>A0ABR0EY93_ZASCE</name>
<dbReference type="PANTHER" id="PTHR47396">
    <property type="entry name" value="TYPE I RESTRICTION ENZYME ECOKI R PROTEIN"/>
    <property type="match status" value="1"/>
</dbReference>
<gene>
    <name evidence="3" type="ORF">PRZ48_004135</name>
</gene>
<dbReference type="Proteomes" id="UP001305779">
    <property type="component" value="Unassembled WGS sequence"/>
</dbReference>